<reference evidence="2" key="1">
    <citation type="submission" date="2007-09" db="EMBL/GenBank/DDBJ databases">
        <title>Complete genome sequence of Rickettsia canadensis.</title>
        <authorList>
            <person name="Madan A."/>
            <person name="Fahey J."/>
            <person name="Helton E."/>
            <person name="Ketteman M."/>
            <person name="Madan A."/>
            <person name="Rodrigues S."/>
            <person name="Sanchez A."/>
            <person name="Whiting M."/>
            <person name="Dasch G."/>
            <person name="Eremeeva M."/>
        </authorList>
    </citation>
    <scope>NUCLEOTIDE SEQUENCE [LARGE SCALE GENOMIC DNA]</scope>
    <source>
        <strain evidence="2">McKiel</strain>
    </source>
</reference>
<accession>A8EYS7</accession>
<evidence type="ECO:0000313" key="2">
    <source>
        <dbReference type="Proteomes" id="UP000007056"/>
    </source>
</evidence>
<dbReference type="RefSeq" id="WP_012148707.1">
    <property type="nucleotide sequence ID" value="NC_009879.1"/>
</dbReference>
<dbReference type="KEGG" id="rcm:A1E_02850"/>
<gene>
    <name evidence="1" type="ordered locus">A1E_02850</name>
</gene>
<proteinExistence type="predicted"/>
<organism evidence="1 2">
    <name type="scientific">Rickettsia canadensis (strain McKiel)</name>
    <dbReference type="NCBI Taxonomy" id="293613"/>
    <lineage>
        <taxon>Bacteria</taxon>
        <taxon>Pseudomonadati</taxon>
        <taxon>Pseudomonadota</taxon>
        <taxon>Alphaproteobacteria</taxon>
        <taxon>Rickettsiales</taxon>
        <taxon>Rickettsiaceae</taxon>
        <taxon>Rickettsieae</taxon>
        <taxon>Rickettsia</taxon>
        <taxon>belli group</taxon>
    </lineage>
</organism>
<dbReference type="EMBL" id="CP000409">
    <property type="protein sequence ID" value="ABV73510.1"/>
    <property type="molecule type" value="Genomic_DNA"/>
</dbReference>
<sequence>MQKYCAYQKEALQKQQIQKLLGVKKAISLHIGDEENCITA</sequence>
<protein>
    <submittedName>
        <fullName evidence="1">Uncharacterized protein</fullName>
    </submittedName>
</protein>
<dbReference type="AlphaFoldDB" id="A8EYS7"/>
<dbReference type="HOGENOM" id="CLU_3295702_0_0_5"/>
<dbReference type="Proteomes" id="UP000007056">
    <property type="component" value="Chromosome"/>
</dbReference>
<name>A8EYS7_RICCK</name>
<evidence type="ECO:0000313" key="1">
    <source>
        <dbReference type="EMBL" id="ABV73510.1"/>
    </source>
</evidence>